<feature type="coiled-coil region" evidence="1">
    <location>
        <begin position="101"/>
        <end position="131"/>
    </location>
</feature>
<sequence>MRLFVSDDKWKQLQQERQDVQRQKQQNEIEKEKIKQDRKKLEGEKKDVAQKKKDLIGEKNELVKLKKELITKMETFEGMTANLLQIQNNMVIGMAYMNSKLAEFDNKLLELNEKLAKVDALGEKIANIEGNVHSLLESAKSSTQRKIGSDG</sequence>
<dbReference type="WBParaSite" id="MhA1_Contig829.frz3.gene3">
    <property type="protein sequence ID" value="MhA1_Contig829.frz3.gene3"/>
    <property type="gene ID" value="MhA1_Contig829.frz3.gene3"/>
</dbReference>
<keyword evidence="1" id="KW-0175">Coiled coil</keyword>
<protein>
    <submittedName>
        <fullName evidence="4">Dynactin subunit 1</fullName>
    </submittedName>
</protein>
<organism evidence="3 4">
    <name type="scientific">Meloidogyne hapla</name>
    <name type="common">Root-knot nematode worm</name>
    <dbReference type="NCBI Taxonomy" id="6305"/>
    <lineage>
        <taxon>Eukaryota</taxon>
        <taxon>Metazoa</taxon>
        <taxon>Ecdysozoa</taxon>
        <taxon>Nematoda</taxon>
        <taxon>Chromadorea</taxon>
        <taxon>Rhabditida</taxon>
        <taxon>Tylenchina</taxon>
        <taxon>Tylenchomorpha</taxon>
        <taxon>Tylenchoidea</taxon>
        <taxon>Meloidogynidae</taxon>
        <taxon>Meloidogyninae</taxon>
        <taxon>Meloidogyne</taxon>
    </lineage>
</organism>
<dbReference type="Proteomes" id="UP000095281">
    <property type="component" value="Unplaced"/>
</dbReference>
<feature type="region of interest" description="Disordered" evidence="2">
    <location>
        <begin position="15"/>
        <end position="49"/>
    </location>
</feature>
<evidence type="ECO:0000256" key="1">
    <source>
        <dbReference type="SAM" id="Coils"/>
    </source>
</evidence>
<evidence type="ECO:0000313" key="4">
    <source>
        <dbReference type="WBParaSite" id="MhA1_Contig829.frz3.gene3"/>
    </source>
</evidence>
<name>A0A1I8BZF3_MELHA</name>
<accession>A0A1I8BZF3</accession>
<evidence type="ECO:0000256" key="2">
    <source>
        <dbReference type="SAM" id="MobiDB-lite"/>
    </source>
</evidence>
<reference evidence="4" key="1">
    <citation type="submission" date="2016-11" db="UniProtKB">
        <authorList>
            <consortium name="WormBaseParasite"/>
        </authorList>
    </citation>
    <scope>IDENTIFICATION</scope>
</reference>
<proteinExistence type="predicted"/>
<keyword evidence="3" id="KW-1185">Reference proteome</keyword>
<dbReference type="AlphaFoldDB" id="A0A1I8BZF3"/>
<evidence type="ECO:0000313" key="3">
    <source>
        <dbReference type="Proteomes" id="UP000095281"/>
    </source>
</evidence>